<dbReference type="Proteomes" id="UP000215914">
    <property type="component" value="Unassembled WGS sequence"/>
</dbReference>
<keyword evidence="1" id="KW-0732">Signal</keyword>
<evidence type="ECO:0000256" key="1">
    <source>
        <dbReference type="SAM" id="SignalP"/>
    </source>
</evidence>
<sequence length="51" mass="5565">MSLVCRSSSSLTAKAICLVLITVSSSFSSPSSSQQYQSCLNQILWSWHQLA</sequence>
<dbReference type="EMBL" id="MNCJ02000318">
    <property type="protein sequence ID" value="KAF5815032.1"/>
    <property type="molecule type" value="Genomic_DNA"/>
</dbReference>
<accession>A0A9K3NVQ2</accession>
<comment type="caution">
    <text evidence="2">The sequence shown here is derived from an EMBL/GenBank/DDBJ whole genome shotgun (WGS) entry which is preliminary data.</text>
</comment>
<name>A0A9K3NVQ2_HELAN</name>
<proteinExistence type="predicted"/>
<dbReference type="Gramene" id="mRNA:HanXRQr2_Chr03g0118201">
    <property type="protein sequence ID" value="mRNA:HanXRQr2_Chr03g0118201"/>
    <property type="gene ID" value="HanXRQr2_Chr03g0118201"/>
</dbReference>
<gene>
    <name evidence="2" type="ORF">HanXRQr2_Chr03g0118201</name>
</gene>
<keyword evidence="3" id="KW-1185">Reference proteome</keyword>
<organism evidence="2 3">
    <name type="scientific">Helianthus annuus</name>
    <name type="common">Common sunflower</name>
    <dbReference type="NCBI Taxonomy" id="4232"/>
    <lineage>
        <taxon>Eukaryota</taxon>
        <taxon>Viridiplantae</taxon>
        <taxon>Streptophyta</taxon>
        <taxon>Embryophyta</taxon>
        <taxon>Tracheophyta</taxon>
        <taxon>Spermatophyta</taxon>
        <taxon>Magnoliopsida</taxon>
        <taxon>eudicotyledons</taxon>
        <taxon>Gunneridae</taxon>
        <taxon>Pentapetalae</taxon>
        <taxon>asterids</taxon>
        <taxon>campanulids</taxon>
        <taxon>Asterales</taxon>
        <taxon>Asteraceae</taxon>
        <taxon>Asteroideae</taxon>
        <taxon>Heliantheae alliance</taxon>
        <taxon>Heliantheae</taxon>
        <taxon>Helianthus</taxon>
    </lineage>
</organism>
<feature type="chain" id="PRO_5039945953" evidence="1">
    <location>
        <begin position="27"/>
        <end position="51"/>
    </location>
</feature>
<evidence type="ECO:0000313" key="2">
    <source>
        <dbReference type="EMBL" id="KAF5815032.1"/>
    </source>
</evidence>
<reference evidence="2" key="1">
    <citation type="journal article" date="2017" name="Nature">
        <title>The sunflower genome provides insights into oil metabolism, flowering and Asterid evolution.</title>
        <authorList>
            <person name="Badouin H."/>
            <person name="Gouzy J."/>
            <person name="Grassa C.J."/>
            <person name="Murat F."/>
            <person name="Staton S.E."/>
            <person name="Cottret L."/>
            <person name="Lelandais-Briere C."/>
            <person name="Owens G.L."/>
            <person name="Carrere S."/>
            <person name="Mayjonade B."/>
            <person name="Legrand L."/>
            <person name="Gill N."/>
            <person name="Kane N.C."/>
            <person name="Bowers J.E."/>
            <person name="Hubner S."/>
            <person name="Bellec A."/>
            <person name="Berard A."/>
            <person name="Berges H."/>
            <person name="Blanchet N."/>
            <person name="Boniface M.C."/>
            <person name="Brunel D."/>
            <person name="Catrice O."/>
            <person name="Chaidir N."/>
            <person name="Claudel C."/>
            <person name="Donnadieu C."/>
            <person name="Faraut T."/>
            <person name="Fievet G."/>
            <person name="Helmstetter N."/>
            <person name="King M."/>
            <person name="Knapp S.J."/>
            <person name="Lai Z."/>
            <person name="Le Paslier M.C."/>
            <person name="Lippi Y."/>
            <person name="Lorenzon L."/>
            <person name="Mandel J.R."/>
            <person name="Marage G."/>
            <person name="Marchand G."/>
            <person name="Marquand E."/>
            <person name="Bret-Mestries E."/>
            <person name="Morien E."/>
            <person name="Nambeesan S."/>
            <person name="Nguyen T."/>
            <person name="Pegot-Espagnet P."/>
            <person name="Pouilly N."/>
            <person name="Raftis F."/>
            <person name="Sallet E."/>
            <person name="Schiex T."/>
            <person name="Thomas J."/>
            <person name="Vandecasteele C."/>
            <person name="Vares D."/>
            <person name="Vear F."/>
            <person name="Vautrin S."/>
            <person name="Crespi M."/>
            <person name="Mangin B."/>
            <person name="Burke J.M."/>
            <person name="Salse J."/>
            <person name="Munos S."/>
            <person name="Vincourt P."/>
            <person name="Rieseberg L.H."/>
            <person name="Langlade N.B."/>
        </authorList>
    </citation>
    <scope>NUCLEOTIDE SEQUENCE</scope>
    <source>
        <tissue evidence="2">Leaves</tissue>
    </source>
</reference>
<protein>
    <submittedName>
        <fullName evidence="2">Uncharacterized protein</fullName>
    </submittedName>
</protein>
<dbReference type="AlphaFoldDB" id="A0A9K3NVQ2"/>
<feature type="signal peptide" evidence="1">
    <location>
        <begin position="1"/>
        <end position="26"/>
    </location>
</feature>
<evidence type="ECO:0000313" key="3">
    <source>
        <dbReference type="Proteomes" id="UP000215914"/>
    </source>
</evidence>
<reference evidence="2" key="2">
    <citation type="submission" date="2020-06" db="EMBL/GenBank/DDBJ databases">
        <title>Helianthus annuus Genome sequencing and assembly Release 2.</title>
        <authorList>
            <person name="Gouzy J."/>
            <person name="Langlade N."/>
            <person name="Munos S."/>
        </authorList>
    </citation>
    <scope>NUCLEOTIDE SEQUENCE</scope>
    <source>
        <tissue evidence="2">Leaves</tissue>
    </source>
</reference>